<dbReference type="PANTHER" id="PTHR43092:SF6">
    <property type="entry name" value="BLR1280 PROTEIN"/>
    <property type="match status" value="1"/>
</dbReference>
<dbReference type="Gene3D" id="3.90.1150.10">
    <property type="entry name" value="Aspartate Aminotransferase, domain 1"/>
    <property type="match status" value="1"/>
</dbReference>
<keyword evidence="4" id="KW-1185">Reference proteome</keyword>
<evidence type="ECO:0000256" key="1">
    <source>
        <dbReference type="ARBA" id="ARBA00022898"/>
    </source>
</evidence>
<dbReference type="InterPro" id="IPR015424">
    <property type="entry name" value="PyrdxlP-dep_Trfase"/>
</dbReference>
<keyword evidence="1" id="KW-0663">Pyridoxal phosphate</keyword>
<gene>
    <name evidence="3" type="ORF">BDY17DRAFT_302059</name>
</gene>
<name>A0A6A6PKJ1_9PEZI</name>
<dbReference type="GeneID" id="54475353"/>
<dbReference type="Proteomes" id="UP000799767">
    <property type="component" value="Unassembled WGS sequence"/>
</dbReference>
<dbReference type="GO" id="GO:0016740">
    <property type="term" value="F:transferase activity"/>
    <property type="evidence" value="ECO:0007669"/>
    <property type="project" value="UniProtKB-KW"/>
</dbReference>
<dbReference type="SUPFAM" id="SSF53383">
    <property type="entry name" value="PLP-dependent transferases"/>
    <property type="match status" value="1"/>
</dbReference>
<keyword evidence="3" id="KW-0808">Transferase</keyword>
<dbReference type="OrthoDB" id="5978656at2759"/>
<dbReference type="InterPro" id="IPR015421">
    <property type="entry name" value="PyrdxlP-dep_Trfase_major"/>
</dbReference>
<accession>A0A6A6PKJ1</accession>
<dbReference type="EMBL" id="MU001639">
    <property type="protein sequence ID" value="KAF2480598.1"/>
    <property type="molecule type" value="Genomic_DNA"/>
</dbReference>
<evidence type="ECO:0000313" key="3">
    <source>
        <dbReference type="EMBL" id="KAF2480598.1"/>
    </source>
</evidence>
<protein>
    <submittedName>
        <fullName evidence="3">Pyridoxal phosphate-dependent transferase</fullName>
    </submittedName>
</protein>
<feature type="domain" description="Aminotransferase class V" evidence="2">
    <location>
        <begin position="2"/>
        <end position="224"/>
    </location>
</feature>
<evidence type="ECO:0000259" key="2">
    <source>
        <dbReference type="Pfam" id="PF00266"/>
    </source>
</evidence>
<dbReference type="PANTHER" id="PTHR43092">
    <property type="entry name" value="L-CYSTEINE DESULFHYDRASE"/>
    <property type="match status" value="1"/>
</dbReference>
<evidence type="ECO:0000313" key="4">
    <source>
        <dbReference type="Proteomes" id="UP000799767"/>
    </source>
</evidence>
<dbReference type="InterPro" id="IPR015422">
    <property type="entry name" value="PyrdxlP-dep_Trfase_small"/>
</dbReference>
<dbReference type="Gene3D" id="3.40.640.10">
    <property type="entry name" value="Type I PLP-dependent aspartate aminotransferase-like (Major domain)"/>
    <property type="match status" value="1"/>
</dbReference>
<dbReference type="RefSeq" id="XP_033587168.1">
    <property type="nucleotide sequence ID" value="XM_033734351.1"/>
</dbReference>
<dbReference type="Pfam" id="PF00266">
    <property type="entry name" value="Aminotran_5"/>
    <property type="match status" value="1"/>
</dbReference>
<sequence>MSSKTKAVSLPHVDGRTGLVFPVKAISDLARQHGAFTLLDGAHSAGQIDFRLDSLGCDAYATCLHKWMHGPRGTGFLYIRRDKISQIWPLFATWSDKPDDSIEKFEEVGTVFKALPAAIPDMIAFNRDVGQAEKNARYRYLRHRWASRLAEHKSVVMLTDIAAEPGTCFGAFTVKHMDCETFARVLLQGYDISVKAFAMEEDASMKGIHISTGLANTVQEIDRFVDAALEILEREGR</sequence>
<reference evidence="3" key="1">
    <citation type="journal article" date="2020" name="Stud. Mycol.">
        <title>101 Dothideomycetes genomes: a test case for predicting lifestyles and emergence of pathogens.</title>
        <authorList>
            <person name="Haridas S."/>
            <person name="Albert R."/>
            <person name="Binder M."/>
            <person name="Bloem J."/>
            <person name="Labutti K."/>
            <person name="Salamov A."/>
            <person name="Andreopoulos B."/>
            <person name="Baker S."/>
            <person name="Barry K."/>
            <person name="Bills G."/>
            <person name="Bluhm B."/>
            <person name="Cannon C."/>
            <person name="Castanera R."/>
            <person name="Culley D."/>
            <person name="Daum C."/>
            <person name="Ezra D."/>
            <person name="Gonzalez J."/>
            <person name="Henrissat B."/>
            <person name="Kuo A."/>
            <person name="Liang C."/>
            <person name="Lipzen A."/>
            <person name="Lutzoni F."/>
            <person name="Magnuson J."/>
            <person name="Mondo S."/>
            <person name="Nolan M."/>
            <person name="Ohm R."/>
            <person name="Pangilinan J."/>
            <person name="Park H.-J."/>
            <person name="Ramirez L."/>
            <person name="Alfaro M."/>
            <person name="Sun H."/>
            <person name="Tritt A."/>
            <person name="Yoshinaga Y."/>
            <person name="Zwiers L.-H."/>
            <person name="Turgeon B."/>
            <person name="Goodwin S."/>
            <person name="Spatafora J."/>
            <person name="Crous P."/>
            <person name="Grigoriev I."/>
        </authorList>
    </citation>
    <scope>NUCLEOTIDE SEQUENCE</scope>
    <source>
        <strain evidence="3">CBS 113389</strain>
    </source>
</reference>
<proteinExistence type="predicted"/>
<dbReference type="InterPro" id="IPR000192">
    <property type="entry name" value="Aminotrans_V_dom"/>
</dbReference>
<organism evidence="3 4">
    <name type="scientific">Neohortaea acidophila</name>
    <dbReference type="NCBI Taxonomy" id="245834"/>
    <lineage>
        <taxon>Eukaryota</taxon>
        <taxon>Fungi</taxon>
        <taxon>Dikarya</taxon>
        <taxon>Ascomycota</taxon>
        <taxon>Pezizomycotina</taxon>
        <taxon>Dothideomycetes</taxon>
        <taxon>Dothideomycetidae</taxon>
        <taxon>Mycosphaerellales</taxon>
        <taxon>Teratosphaeriaceae</taxon>
        <taxon>Neohortaea</taxon>
    </lineage>
</organism>
<dbReference type="AlphaFoldDB" id="A0A6A6PKJ1"/>